<keyword evidence="5" id="KW-0812">Transmembrane</keyword>
<dbReference type="GO" id="GO:0005680">
    <property type="term" value="C:anaphase-promoting complex"/>
    <property type="evidence" value="ECO:0007669"/>
    <property type="project" value="TreeGrafter"/>
</dbReference>
<keyword evidence="1 2" id="KW-0802">TPR repeat</keyword>
<dbReference type="Gene3D" id="1.25.40.10">
    <property type="entry name" value="Tetratricopeptide repeat domain"/>
    <property type="match status" value="2"/>
</dbReference>
<evidence type="ECO:0000313" key="7">
    <source>
        <dbReference type="Proteomes" id="UP001249851"/>
    </source>
</evidence>
<dbReference type="GO" id="GO:0016567">
    <property type="term" value="P:protein ubiquitination"/>
    <property type="evidence" value="ECO:0007669"/>
    <property type="project" value="TreeGrafter"/>
</dbReference>
<dbReference type="GO" id="GO:0051301">
    <property type="term" value="P:cell division"/>
    <property type="evidence" value="ECO:0007669"/>
    <property type="project" value="TreeGrafter"/>
</dbReference>
<dbReference type="SUPFAM" id="SSF48452">
    <property type="entry name" value="TPR-like"/>
    <property type="match status" value="2"/>
</dbReference>
<feature type="repeat" description="TPR" evidence="2">
    <location>
        <begin position="723"/>
        <end position="756"/>
    </location>
</feature>
<feature type="region of interest" description="Disordered" evidence="4">
    <location>
        <begin position="283"/>
        <end position="331"/>
    </location>
</feature>
<keyword evidence="7" id="KW-1185">Reference proteome</keyword>
<dbReference type="SMART" id="SM00028">
    <property type="entry name" value="TPR"/>
    <property type="match status" value="6"/>
</dbReference>
<dbReference type="PANTHER" id="PTHR12558">
    <property type="entry name" value="CELL DIVISION CYCLE 16,23,27"/>
    <property type="match status" value="1"/>
</dbReference>
<accession>A0AAD9R7T4</accession>
<dbReference type="Proteomes" id="UP001249851">
    <property type="component" value="Unassembled WGS sequence"/>
</dbReference>
<keyword evidence="5" id="KW-1133">Transmembrane helix</keyword>
<organism evidence="6 7">
    <name type="scientific">Acropora cervicornis</name>
    <name type="common">Staghorn coral</name>
    <dbReference type="NCBI Taxonomy" id="6130"/>
    <lineage>
        <taxon>Eukaryota</taxon>
        <taxon>Metazoa</taxon>
        <taxon>Cnidaria</taxon>
        <taxon>Anthozoa</taxon>
        <taxon>Hexacorallia</taxon>
        <taxon>Scleractinia</taxon>
        <taxon>Astrocoeniina</taxon>
        <taxon>Acroporidae</taxon>
        <taxon>Acropora</taxon>
    </lineage>
</organism>
<protein>
    <submittedName>
        <fullName evidence="6">Anaphase-promoting complex subunit 7</fullName>
    </submittedName>
</protein>
<evidence type="ECO:0000256" key="1">
    <source>
        <dbReference type="ARBA" id="ARBA00022803"/>
    </source>
</evidence>
<name>A0AAD9R7T4_ACRCE</name>
<dbReference type="EMBL" id="JARQWQ010000001">
    <property type="protein sequence ID" value="KAK2574450.1"/>
    <property type="molecule type" value="Genomic_DNA"/>
</dbReference>
<dbReference type="GO" id="GO:0045842">
    <property type="term" value="P:positive regulation of mitotic metaphase/anaphase transition"/>
    <property type="evidence" value="ECO:0007669"/>
    <property type="project" value="TreeGrafter"/>
</dbReference>
<keyword evidence="3" id="KW-0175">Coiled coil</keyword>
<proteinExistence type="predicted"/>
<dbReference type="InterPro" id="IPR011990">
    <property type="entry name" value="TPR-like_helical_dom_sf"/>
</dbReference>
<feature type="transmembrane region" description="Helical" evidence="5">
    <location>
        <begin position="823"/>
        <end position="850"/>
    </location>
</feature>
<dbReference type="InterPro" id="IPR019734">
    <property type="entry name" value="TPR_rpt"/>
</dbReference>
<evidence type="ECO:0000256" key="4">
    <source>
        <dbReference type="SAM" id="MobiDB-lite"/>
    </source>
</evidence>
<keyword evidence="5" id="KW-0472">Membrane</keyword>
<reference evidence="6" key="1">
    <citation type="journal article" date="2023" name="G3 (Bethesda)">
        <title>Whole genome assembly and annotation of the endangered Caribbean coral Acropora cervicornis.</title>
        <authorList>
            <person name="Selwyn J.D."/>
            <person name="Vollmer S.V."/>
        </authorList>
    </citation>
    <scope>NUCLEOTIDE SEQUENCE</scope>
    <source>
        <strain evidence="6">K2</strain>
    </source>
</reference>
<feature type="coiled-coil region" evidence="3">
    <location>
        <begin position="94"/>
        <end position="156"/>
    </location>
</feature>
<evidence type="ECO:0000256" key="5">
    <source>
        <dbReference type="SAM" id="Phobius"/>
    </source>
</evidence>
<feature type="region of interest" description="Disordered" evidence="4">
    <location>
        <begin position="363"/>
        <end position="403"/>
    </location>
</feature>
<evidence type="ECO:0000313" key="6">
    <source>
        <dbReference type="EMBL" id="KAK2574450.1"/>
    </source>
</evidence>
<dbReference type="PROSITE" id="PS50005">
    <property type="entry name" value="TPR"/>
    <property type="match status" value="1"/>
</dbReference>
<feature type="coiled-coil region" evidence="3">
    <location>
        <begin position="188"/>
        <end position="229"/>
    </location>
</feature>
<evidence type="ECO:0000256" key="2">
    <source>
        <dbReference type="PROSITE-ProRule" id="PRU00339"/>
    </source>
</evidence>
<evidence type="ECO:0000256" key="3">
    <source>
        <dbReference type="SAM" id="Coils"/>
    </source>
</evidence>
<dbReference type="PANTHER" id="PTHR12558:SF36">
    <property type="entry name" value="ANAPHASE-PROMOTING COMPLEX SUBUNIT 7"/>
    <property type="match status" value="1"/>
</dbReference>
<reference evidence="6" key="2">
    <citation type="journal article" date="2023" name="Science">
        <title>Genomic signatures of disease resistance in endangered staghorn corals.</title>
        <authorList>
            <person name="Vollmer S.V."/>
            <person name="Selwyn J.D."/>
            <person name="Despard B.A."/>
            <person name="Roesel C.L."/>
        </authorList>
    </citation>
    <scope>NUCLEOTIDE SEQUENCE</scope>
    <source>
        <strain evidence="6">K2</strain>
    </source>
</reference>
<gene>
    <name evidence="6" type="ORF">P5673_000619</name>
</gene>
<feature type="region of interest" description="Disordered" evidence="4">
    <location>
        <begin position="769"/>
        <end position="811"/>
    </location>
</feature>
<feature type="compositionally biased region" description="Acidic residues" evidence="4">
    <location>
        <begin position="774"/>
        <end position="798"/>
    </location>
</feature>
<dbReference type="Pfam" id="PF14559">
    <property type="entry name" value="TPR_19"/>
    <property type="match status" value="1"/>
</dbReference>
<dbReference type="AlphaFoldDB" id="A0AAD9R7T4"/>
<feature type="compositionally biased region" description="Basic and acidic residues" evidence="4">
    <location>
        <begin position="799"/>
        <end position="808"/>
    </location>
</feature>
<sequence length="868" mass="98753">MVWKNEKMDSWDPFEGVDPFAESANSLSDAAFGNDDPFGENAFINQFDQPTVYYDKPSQENKWKIDLPGGGFIQKPGSQSAPVLNDDFDSPEERQTLMERLDRLLENRAAQQQTLDILVTNENYLRRSLKDVNDALDDQNAELSNLSETLQQTKTAFLNSEKEKRAKLLNKEGFLEIIEKEEKKTAVYKEIAEESRALKKQIARELEKKKELEKKVADQRAIRRVLRSKCRTIEREEQAFWMEISKKVKWMAENGYALEEPRFDTTGNPQEVKPVSEDIAKAAEKSPDKLAVSSINEEAKGEGLVEKNEGGGKGKEDHEGNEESSNKATTITVKADVPQPINNNKPGRVRTTIRPSKEKIQAQLAKNKEQQKLAEQINHSECKEVEDGAANKDEEEARQSDAEDVKDIEEYLEKYAVHEFQLDRKDEECTEKASLLLSANDHGNQDKYDLNYMVNKHQLLVFFADSLFDDEQYKRAENVYTRAIQLRKTIIKHKPKACQPLGLLSEVEVKYKLSQCYLLLKDFREATTTLEGISQKQRSLKINMSLAKLYQRQGMERPAISCYKEVLRRSFGTEDTGNTGARSLKDNVELLCNAGEMFYNAGDYNNAKSFFQRGGPGNSEGLEKYAIVDKMHHNTKLAKDLIQVTQLKAEPWIAMGHFCNVTNRKQRAVYFAQKATSMLEKSLAQDETYTDAACLLAEILGKKQQYDKAIALLRKHMMYDRTPRLHQLLGDYLALTSDYQEALDHYTQALSMNPGDSKAREGIQNVERASGGEVEQDSANDTEEHDGEGISLDEEGIEERESWEREPWESGAPLTFGGSAIGMWWISAFAIVPPSHFVLTFIAFLAIDFFRPDDDVFSKLVVLFALYI</sequence>
<comment type="caution">
    <text evidence="6">The sequence shown here is derived from an EMBL/GenBank/DDBJ whole genome shotgun (WGS) entry which is preliminary data.</text>
</comment>
<feature type="compositionally biased region" description="Basic and acidic residues" evidence="4">
    <location>
        <begin position="297"/>
        <end position="318"/>
    </location>
</feature>